<dbReference type="CDD" id="cd01324">
    <property type="entry name" value="cbb3_Oxidase_CcoQ"/>
    <property type="match status" value="1"/>
</dbReference>
<name>A0ABS5Z6Z4_9GAMM</name>
<accession>A0ABS5Z6Z4</accession>
<dbReference type="Pfam" id="PF05545">
    <property type="entry name" value="FixQ"/>
    <property type="match status" value="1"/>
</dbReference>
<keyword evidence="1" id="KW-0812">Transmembrane</keyword>
<dbReference type="Proteomes" id="UP000690515">
    <property type="component" value="Unassembled WGS sequence"/>
</dbReference>
<evidence type="ECO:0000313" key="2">
    <source>
        <dbReference type="EMBL" id="MBU2709822.1"/>
    </source>
</evidence>
<sequence length="60" mass="6853">MDINTLRGLATVFAMIAFLAVCFWAYSSKRKKQFDEAANLPFMDEFASPNSANQELKHHE</sequence>
<gene>
    <name evidence="2" type="ORF">KCG35_01975</name>
</gene>
<keyword evidence="1" id="KW-1133">Transmembrane helix</keyword>
<evidence type="ECO:0000256" key="1">
    <source>
        <dbReference type="SAM" id="Phobius"/>
    </source>
</evidence>
<organism evidence="2 3">
    <name type="scientific">Zooshikella harenae</name>
    <dbReference type="NCBI Taxonomy" id="2827238"/>
    <lineage>
        <taxon>Bacteria</taxon>
        <taxon>Pseudomonadati</taxon>
        <taxon>Pseudomonadota</taxon>
        <taxon>Gammaproteobacteria</taxon>
        <taxon>Oceanospirillales</taxon>
        <taxon>Zooshikellaceae</taxon>
        <taxon>Zooshikella</taxon>
    </lineage>
</organism>
<feature type="transmembrane region" description="Helical" evidence="1">
    <location>
        <begin position="6"/>
        <end position="26"/>
    </location>
</feature>
<dbReference type="EMBL" id="JAGSOY010000003">
    <property type="protein sequence ID" value="MBU2709822.1"/>
    <property type="molecule type" value="Genomic_DNA"/>
</dbReference>
<keyword evidence="3" id="KW-1185">Reference proteome</keyword>
<reference evidence="2 3" key="1">
    <citation type="submission" date="2021-04" db="EMBL/GenBank/DDBJ databases">
        <authorList>
            <person name="Pira H."/>
            <person name="Risdian C."/>
            <person name="Wink J."/>
        </authorList>
    </citation>
    <scope>NUCLEOTIDE SEQUENCE [LARGE SCALE GENOMIC DNA]</scope>
    <source>
        <strain evidence="2 3">WH53</strain>
    </source>
</reference>
<comment type="caution">
    <text evidence="2">The sequence shown here is derived from an EMBL/GenBank/DDBJ whole genome shotgun (WGS) entry which is preliminary data.</text>
</comment>
<evidence type="ECO:0000313" key="3">
    <source>
        <dbReference type="Proteomes" id="UP000690515"/>
    </source>
</evidence>
<protein>
    <submittedName>
        <fullName evidence="2">Cbb3-type cytochrome c oxidase subunit 3</fullName>
    </submittedName>
</protein>
<proteinExistence type="predicted"/>
<keyword evidence="1" id="KW-0472">Membrane</keyword>
<dbReference type="InterPro" id="IPR008621">
    <property type="entry name" value="Cbb3-typ_cyt_oxidase_comp"/>
</dbReference>